<evidence type="ECO:0000313" key="5">
    <source>
        <dbReference type="Proteomes" id="UP000247702"/>
    </source>
</evidence>
<keyword evidence="2" id="KW-0732">Signal</keyword>
<feature type="chain" id="PRO_5036327568" evidence="2">
    <location>
        <begin position="24"/>
        <end position="122"/>
    </location>
</feature>
<name>A0A2Z6R825_9GLOM</name>
<gene>
    <name evidence="4" type="ORF">RCL2_000923500</name>
    <name evidence="3" type="ORF">RclHR1_03210004</name>
</gene>
<feature type="signal peptide" evidence="2">
    <location>
        <begin position="1"/>
        <end position="23"/>
    </location>
</feature>
<protein>
    <submittedName>
        <fullName evidence="3">Uncharacterized protein</fullName>
    </submittedName>
</protein>
<keyword evidence="5" id="KW-1185">Reference proteome</keyword>
<feature type="compositionally biased region" description="Basic residues" evidence="1">
    <location>
        <begin position="48"/>
        <end position="68"/>
    </location>
</feature>
<dbReference type="EMBL" id="BLAL01000059">
    <property type="protein sequence ID" value="GES82004.1"/>
    <property type="molecule type" value="Genomic_DNA"/>
</dbReference>
<feature type="region of interest" description="Disordered" evidence="1">
    <location>
        <begin position="30"/>
        <end position="122"/>
    </location>
</feature>
<organism evidence="3 5">
    <name type="scientific">Rhizophagus clarus</name>
    <dbReference type="NCBI Taxonomy" id="94130"/>
    <lineage>
        <taxon>Eukaryota</taxon>
        <taxon>Fungi</taxon>
        <taxon>Fungi incertae sedis</taxon>
        <taxon>Mucoromycota</taxon>
        <taxon>Glomeromycotina</taxon>
        <taxon>Glomeromycetes</taxon>
        <taxon>Glomerales</taxon>
        <taxon>Glomeraceae</taxon>
        <taxon>Rhizophagus</taxon>
    </lineage>
</organism>
<sequence length="122" mass="13891">MMRKLIVLIAVAIIICLVTLSNADVDETNLVKRKSNSPYKDYGLYSYKNRKNKKKHKHSNQKRHHEIIKKRDKDTSNEPDPPLGEVSVREDDKASLLRKRQVPQSTGHVDASKIFANATGNP</sequence>
<reference evidence="3 5" key="1">
    <citation type="submission" date="2017-11" db="EMBL/GenBank/DDBJ databases">
        <title>The genome of Rhizophagus clarus HR1 reveals common genetic basis of auxotrophy among arbuscular mycorrhizal fungi.</title>
        <authorList>
            <person name="Kobayashi Y."/>
        </authorList>
    </citation>
    <scope>NUCLEOTIDE SEQUENCE [LARGE SCALE GENOMIC DNA]</scope>
    <source>
        <strain evidence="3 5">HR1</strain>
    </source>
</reference>
<evidence type="ECO:0000313" key="3">
    <source>
        <dbReference type="EMBL" id="GBB98383.1"/>
    </source>
</evidence>
<evidence type="ECO:0000256" key="1">
    <source>
        <dbReference type="SAM" id="MobiDB-lite"/>
    </source>
</evidence>
<evidence type="ECO:0000256" key="2">
    <source>
        <dbReference type="SAM" id="SignalP"/>
    </source>
</evidence>
<dbReference type="Proteomes" id="UP000615446">
    <property type="component" value="Unassembled WGS sequence"/>
</dbReference>
<comment type="caution">
    <text evidence="3">The sequence shown here is derived from an EMBL/GenBank/DDBJ whole genome shotgun (WGS) entry which is preliminary data.</text>
</comment>
<dbReference type="AlphaFoldDB" id="A0A2Z6R825"/>
<dbReference type="EMBL" id="BEXD01002458">
    <property type="protein sequence ID" value="GBB98383.1"/>
    <property type="molecule type" value="Genomic_DNA"/>
</dbReference>
<proteinExistence type="predicted"/>
<evidence type="ECO:0000313" key="4">
    <source>
        <dbReference type="EMBL" id="GES82004.1"/>
    </source>
</evidence>
<accession>A0A2Z6R825</accession>
<dbReference type="Proteomes" id="UP000247702">
    <property type="component" value="Unassembled WGS sequence"/>
</dbReference>
<reference evidence="4" key="2">
    <citation type="submission" date="2019-10" db="EMBL/GenBank/DDBJ databases">
        <title>Conservation and host-specific expression of non-tandemly repeated heterogenous ribosome RNA gene in arbuscular mycorrhizal fungi.</title>
        <authorList>
            <person name="Maeda T."/>
            <person name="Kobayashi Y."/>
            <person name="Nakagawa T."/>
            <person name="Ezawa T."/>
            <person name="Yamaguchi K."/>
            <person name="Bino T."/>
            <person name="Nishimoto Y."/>
            <person name="Shigenobu S."/>
            <person name="Kawaguchi M."/>
        </authorList>
    </citation>
    <scope>NUCLEOTIDE SEQUENCE</scope>
    <source>
        <strain evidence="4">HR1</strain>
    </source>
</reference>
<dbReference type="OrthoDB" id="2400555at2759"/>